<name>A0A5E4PUX3_9NEOP</name>
<dbReference type="GO" id="GO:0016020">
    <property type="term" value="C:membrane"/>
    <property type="evidence" value="ECO:0007669"/>
    <property type="project" value="UniProtKB-SubCell"/>
</dbReference>
<dbReference type="InterPro" id="IPR050578">
    <property type="entry name" value="MARVEL-CKLF_proteins"/>
</dbReference>
<evidence type="ECO:0000256" key="1">
    <source>
        <dbReference type="ARBA" id="ARBA00004141"/>
    </source>
</evidence>
<evidence type="ECO:0000256" key="4">
    <source>
        <dbReference type="ARBA" id="ARBA00023136"/>
    </source>
</evidence>
<feature type="transmembrane region" description="Helical" evidence="6">
    <location>
        <begin position="42"/>
        <end position="62"/>
    </location>
</feature>
<evidence type="ECO:0000256" key="2">
    <source>
        <dbReference type="ARBA" id="ARBA00022692"/>
    </source>
</evidence>
<organism evidence="8 9">
    <name type="scientific">Leptidea sinapis</name>
    <dbReference type="NCBI Taxonomy" id="189913"/>
    <lineage>
        <taxon>Eukaryota</taxon>
        <taxon>Metazoa</taxon>
        <taxon>Ecdysozoa</taxon>
        <taxon>Arthropoda</taxon>
        <taxon>Hexapoda</taxon>
        <taxon>Insecta</taxon>
        <taxon>Pterygota</taxon>
        <taxon>Neoptera</taxon>
        <taxon>Endopterygota</taxon>
        <taxon>Lepidoptera</taxon>
        <taxon>Glossata</taxon>
        <taxon>Ditrysia</taxon>
        <taxon>Papilionoidea</taxon>
        <taxon>Pieridae</taxon>
        <taxon>Dismorphiinae</taxon>
        <taxon>Leptidea</taxon>
    </lineage>
</organism>
<keyword evidence="2 5" id="KW-0812">Transmembrane</keyword>
<keyword evidence="9" id="KW-1185">Reference proteome</keyword>
<comment type="subcellular location">
    <subcellularLocation>
        <location evidence="1">Membrane</location>
        <topology evidence="1">Multi-pass membrane protein</topology>
    </subcellularLocation>
</comment>
<sequence length="181" mass="19863">MAEAGFPGQHTTTTTVTSNTMVNTRLRFDPSYLKTMPGVLKVVQTVLCLVGVICIVSSRLSNPGRDGYFIWTTMLAFWFTAILLVFYLFHIVEKFYKIPWLKMEFVLTSAWTLLILVAAILAVTVSDDAHIAGAVFAFVVTVAYGIDAYIKLRGVQAGGLAQGTRVISTQTTEVTAATPRF</sequence>
<dbReference type="PANTHER" id="PTHR22776:SF49">
    <property type="entry name" value="MARVEL DOMAIN-CONTAINING PROTEIN"/>
    <property type="match status" value="1"/>
</dbReference>
<evidence type="ECO:0000313" key="9">
    <source>
        <dbReference type="Proteomes" id="UP000324832"/>
    </source>
</evidence>
<feature type="transmembrane region" description="Helical" evidence="6">
    <location>
        <begin position="104"/>
        <end position="125"/>
    </location>
</feature>
<dbReference type="EMBL" id="FZQP02000397">
    <property type="protein sequence ID" value="VVC88822.1"/>
    <property type="molecule type" value="Genomic_DNA"/>
</dbReference>
<dbReference type="InterPro" id="IPR008253">
    <property type="entry name" value="Marvel"/>
</dbReference>
<evidence type="ECO:0000259" key="7">
    <source>
        <dbReference type="PROSITE" id="PS51225"/>
    </source>
</evidence>
<keyword evidence="4 5" id="KW-0472">Membrane</keyword>
<gene>
    <name evidence="8" type="ORF">LSINAPIS_LOCUS2095</name>
</gene>
<evidence type="ECO:0000256" key="6">
    <source>
        <dbReference type="SAM" id="Phobius"/>
    </source>
</evidence>
<feature type="domain" description="MARVEL" evidence="7">
    <location>
        <begin position="32"/>
        <end position="156"/>
    </location>
</feature>
<dbReference type="PANTHER" id="PTHR22776">
    <property type="entry name" value="MARVEL-CONTAINING POTENTIAL LIPID RAFT-ASSOCIATED PROTEIN"/>
    <property type="match status" value="1"/>
</dbReference>
<dbReference type="PROSITE" id="PS51225">
    <property type="entry name" value="MARVEL"/>
    <property type="match status" value="1"/>
</dbReference>
<dbReference type="Proteomes" id="UP000324832">
    <property type="component" value="Unassembled WGS sequence"/>
</dbReference>
<dbReference type="Pfam" id="PF01284">
    <property type="entry name" value="MARVEL"/>
    <property type="match status" value="1"/>
</dbReference>
<dbReference type="AlphaFoldDB" id="A0A5E4PUX3"/>
<proteinExistence type="predicted"/>
<reference evidence="8 9" key="1">
    <citation type="submission" date="2017-07" db="EMBL/GenBank/DDBJ databases">
        <authorList>
            <person name="Talla V."/>
            <person name="Backstrom N."/>
        </authorList>
    </citation>
    <scope>NUCLEOTIDE SEQUENCE [LARGE SCALE GENOMIC DNA]</scope>
</reference>
<feature type="transmembrane region" description="Helical" evidence="6">
    <location>
        <begin position="131"/>
        <end position="150"/>
    </location>
</feature>
<evidence type="ECO:0000313" key="8">
    <source>
        <dbReference type="EMBL" id="VVC88822.1"/>
    </source>
</evidence>
<protein>
    <recommendedName>
        <fullName evidence="7">MARVEL domain-containing protein</fullName>
    </recommendedName>
</protein>
<evidence type="ECO:0000256" key="3">
    <source>
        <dbReference type="ARBA" id="ARBA00022989"/>
    </source>
</evidence>
<feature type="transmembrane region" description="Helical" evidence="6">
    <location>
        <begin position="68"/>
        <end position="92"/>
    </location>
</feature>
<keyword evidence="3 6" id="KW-1133">Transmembrane helix</keyword>
<evidence type="ECO:0000256" key="5">
    <source>
        <dbReference type="PROSITE-ProRule" id="PRU00581"/>
    </source>
</evidence>
<accession>A0A5E4PUX3</accession>